<feature type="compositionally biased region" description="Basic and acidic residues" evidence="1">
    <location>
        <begin position="79"/>
        <end position="91"/>
    </location>
</feature>
<dbReference type="EMBL" id="VZRB01000019">
    <property type="protein sequence ID" value="KAB1143535.1"/>
    <property type="molecule type" value="Genomic_DNA"/>
</dbReference>
<dbReference type="Proteomes" id="UP000442707">
    <property type="component" value="Unassembled WGS sequence"/>
</dbReference>
<feature type="region of interest" description="Disordered" evidence="1">
    <location>
        <begin position="77"/>
        <end position="104"/>
    </location>
</feature>
<proteinExistence type="predicted"/>
<organism evidence="2 3">
    <name type="scientific">Streptomyces luteolifulvus</name>
    <dbReference type="NCBI Taxonomy" id="2615112"/>
    <lineage>
        <taxon>Bacteria</taxon>
        <taxon>Bacillati</taxon>
        <taxon>Actinomycetota</taxon>
        <taxon>Actinomycetes</taxon>
        <taxon>Kitasatosporales</taxon>
        <taxon>Streptomycetaceae</taxon>
        <taxon>Streptomyces</taxon>
    </lineage>
</organism>
<name>A0A6H9UUM1_9ACTN</name>
<evidence type="ECO:0000256" key="1">
    <source>
        <dbReference type="SAM" id="MobiDB-lite"/>
    </source>
</evidence>
<evidence type="ECO:0000313" key="3">
    <source>
        <dbReference type="Proteomes" id="UP000442707"/>
    </source>
</evidence>
<gene>
    <name evidence="2" type="ORF">F7R91_25755</name>
</gene>
<dbReference type="AlphaFoldDB" id="A0A6H9UUM1"/>
<comment type="caution">
    <text evidence="2">The sequence shown here is derived from an EMBL/GenBank/DDBJ whole genome shotgun (WGS) entry which is preliminary data.</text>
</comment>
<keyword evidence="3" id="KW-1185">Reference proteome</keyword>
<reference evidence="2 3" key="1">
    <citation type="submission" date="2019-09" db="EMBL/GenBank/DDBJ databases">
        <title>Screening of Novel Bioactive Compounds from Soil-Associated.</title>
        <authorList>
            <person name="Zhao S."/>
        </authorList>
    </citation>
    <scope>NUCLEOTIDE SEQUENCE [LARGE SCALE GENOMIC DNA]</scope>
    <source>
        <strain evidence="2 3">HIT-DPA4</strain>
    </source>
</reference>
<sequence>MSMPLTVDAQAHGLAGDGTTNDQLALARLVDVPGCPRSSHATRTAGRRRSRLRHLNSAGARTCGAKKPSPQVTCMLRIRRPDPKGPGRESQHIVPRRTAFPTTH</sequence>
<accession>A0A6H9UUM1</accession>
<evidence type="ECO:0000313" key="2">
    <source>
        <dbReference type="EMBL" id="KAB1143535.1"/>
    </source>
</evidence>
<protein>
    <submittedName>
        <fullName evidence="2">Uncharacterized protein</fullName>
    </submittedName>
</protein>